<name>A0AA37UIE9_9PEZI</name>
<evidence type="ECO:0000313" key="3">
    <source>
        <dbReference type="Proteomes" id="UP001055115"/>
    </source>
</evidence>
<dbReference type="AlphaFoldDB" id="A0AA37UIE9"/>
<feature type="region of interest" description="Disordered" evidence="1">
    <location>
        <begin position="266"/>
        <end position="347"/>
    </location>
</feature>
<feature type="region of interest" description="Disordered" evidence="1">
    <location>
        <begin position="152"/>
        <end position="201"/>
    </location>
</feature>
<keyword evidence="3" id="KW-1185">Reference proteome</keyword>
<sequence>MENTTIAPASPSTMSPTPTLPDSMSAALLAYKQKLVERIPNTVSVGYRNTLLDTIEAEVDVPSLDCKLRWTVEAAYHNNTEPKSHEVVALSLCFDSGALEDDSRRAQCDFYAKHLDLAHHMRHWSLRGLIDKHDAKVRAGGINATLVISGDGNAAGGSGSTHTDKALTAARRQKRPASAVEDLTPGPTGRHPDPMVDPSTVYHESKYTPRLNSLVKSSGAKPKRAVAPKGPVIPQAVLDRLPPSFMDPGIGGFAQLKQLRNLDAGEKRNTLPPSNRTDSLRNSVSIFGDPSGTAAAGWSSASPIPIHQGSPLPGGDSESQDTKEAAAAAIAAAAGSKTNDTPGDTAENPWVVAETAAETRLSSLAAQIAQHHRRARDKLQHAAALRNEHARMTERQPLEDGASPKDLAIYINESHGLAGRSLRYQEEAVAAVVEAGRLESERAEEMFERISRRIDRVQSVAVGTAGILKREKAAYAALAAQQVAHMNASKTQKEKRLQEQG</sequence>
<feature type="compositionally biased region" description="Low complexity" evidence="1">
    <location>
        <begin position="325"/>
        <end position="334"/>
    </location>
</feature>
<dbReference type="Proteomes" id="UP001055115">
    <property type="component" value="Unassembled WGS sequence"/>
</dbReference>
<organism evidence="2 3">
    <name type="scientific">Colletotrichum spaethianum</name>
    <dbReference type="NCBI Taxonomy" id="700344"/>
    <lineage>
        <taxon>Eukaryota</taxon>
        <taxon>Fungi</taxon>
        <taxon>Dikarya</taxon>
        <taxon>Ascomycota</taxon>
        <taxon>Pezizomycotina</taxon>
        <taxon>Sordariomycetes</taxon>
        <taxon>Hypocreomycetidae</taxon>
        <taxon>Glomerellales</taxon>
        <taxon>Glomerellaceae</taxon>
        <taxon>Colletotrichum</taxon>
        <taxon>Colletotrichum spaethianum species complex</taxon>
    </lineage>
</organism>
<proteinExistence type="predicted"/>
<feature type="compositionally biased region" description="Low complexity" evidence="1">
    <location>
        <begin position="291"/>
        <end position="302"/>
    </location>
</feature>
<dbReference type="RefSeq" id="XP_049130259.1">
    <property type="nucleotide sequence ID" value="XM_049274302.1"/>
</dbReference>
<reference evidence="2 3" key="1">
    <citation type="submission" date="2022-03" db="EMBL/GenBank/DDBJ databases">
        <title>Genome data of Colletotrichum spp.</title>
        <authorList>
            <person name="Utami Y.D."/>
            <person name="Hiruma K."/>
        </authorList>
    </citation>
    <scope>NUCLEOTIDE SEQUENCE [LARGE SCALE GENOMIC DNA]</scope>
    <source>
        <strain evidence="2 3">MAFF 239500</strain>
    </source>
</reference>
<evidence type="ECO:0000256" key="1">
    <source>
        <dbReference type="SAM" id="MobiDB-lite"/>
    </source>
</evidence>
<dbReference type="GeneID" id="73328892"/>
<dbReference type="EMBL" id="BQXU01000021">
    <property type="protein sequence ID" value="GKT47909.1"/>
    <property type="molecule type" value="Genomic_DNA"/>
</dbReference>
<accession>A0AA37UIE9</accession>
<comment type="caution">
    <text evidence="2">The sequence shown here is derived from an EMBL/GenBank/DDBJ whole genome shotgun (WGS) entry which is preliminary data.</text>
</comment>
<evidence type="ECO:0000313" key="2">
    <source>
        <dbReference type="EMBL" id="GKT47909.1"/>
    </source>
</evidence>
<feature type="compositionally biased region" description="Polar residues" evidence="1">
    <location>
        <begin position="271"/>
        <end position="285"/>
    </location>
</feature>
<protein>
    <submittedName>
        <fullName evidence="2">Uncharacterized protein</fullName>
    </submittedName>
</protein>
<gene>
    <name evidence="2" type="ORF">ColSpa_08090</name>
</gene>